<protein>
    <recommendedName>
        <fullName evidence="3">AAA+ ATPase domain-containing protein</fullName>
    </recommendedName>
</protein>
<dbReference type="InterPro" id="IPR050168">
    <property type="entry name" value="AAA_ATPase_domain"/>
</dbReference>
<accession>A0A0G4ISP8</accession>
<keyword evidence="5" id="KW-0496">Mitochondrion</keyword>
<dbReference type="GO" id="GO:0016887">
    <property type="term" value="F:ATP hydrolysis activity"/>
    <property type="evidence" value="ECO:0007669"/>
    <property type="project" value="InterPro"/>
</dbReference>
<dbReference type="STRING" id="37360.A0A0G4ISP8"/>
<sequence>MGKGRRRSGGGRRSSEVGVVVVDDDEYDVLNPRPAVVSGERAATAADGNAAVVCSVSALESAPAKWRAVASTMTQALVLCNATACPRLALIMPFGIPCQICHATVNKAHGYVPRHYLGDNASMTGTVEPLSTSPSLALSVRAEPLDGVVNDDLRNHALRSAMSEIYVIQGQIVSVDVLGRAFHYRVDVQDPRPENAQPVYRLGTCTTITIAVGPCDSSAAGGVDPPDEMPADAFPGVGGLAVELMSIWQYASLCLYKTERLEHIGIAASCRGLLLYGPPGTGKSLIVRRLAAAMSATLLTVNGADCLSGAVGESERALRRIFRDAASRRPSIVFLDEIDLLCPAASKDDGGMHQRLTFTLTSLFDTLQRSVLVIAATNRPDSVSGLLRRPGRFDREVLIGVPNAADRLAILKAILNAQVGGRLSDVSDQDLQKIADDAHGFVGADLRALVQEAALSALRSGGDTPVITSANLKRALNVIRPSALRETVVEVPKVFWDDIGGQEAAKAALREVVEWPLRHPQAFARLGVRPPRGVLLYGPPGCSKTMMARALATESSLNFIAVKGPELLSKWVGDSEKAVRDVFVKARASAPTIIFFDEIDSIASARAGMGGDSSSSSGVGDRVLSQLLSELDGLGSFGAAPVIVVAATNRPDALDPAILRPGRIDRLCYVALPDRTARVQIARLHASKYAWKEPVDAEAVADRTQGFSGAEIGALCREAALKALEEHDFSNAGGMPFIAQRHIEAALREARPRIAPETIAYYEAFAAGR</sequence>
<reference evidence="4 6" key="1">
    <citation type="submission" date="2015-02" db="EMBL/GenBank/DDBJ databases">
        <authorList>
            <person name="Chooi Y.-H."/>
        </authorList>
    </citation>
    <scope>NUCLEOTIDE SEQUENCE [LARGE SCALE GENOMIC DNA]</scope>
    <source>
        <strain evidence="4">E3</strain>
    </source>
</reference>
<feature type="domain" description="AAA+ ATPase" evidence="3">
    <location>
        <begin position="269"/>
        <end position="403"/>
    </location>
</feature>
<dbReference type="InterPro" id="IPR003959">
    <property type="entry name" value="ATPase_AAA_core"/>
</dbReference>
<dbReference type="CDD" id="cd19511">
    <property type="entry name" value="RecA-like_CDC48_r2-like"/>
    <property type="match status" value="1"/>
</dbReference>
<organism evidence="4 6">
    <name type="scientific">Plasmodiophora brassicae</name>
    <name type="common">Clubroot disease agent</name>
    <dbReference type="NCBI Taxonomy" id="37360"/>
    <lineage>
        <taxon>Eukaryota</taxon>
        <taxon>Sar</taxon>
        <taxon>Rhizaria</taxon>
        <taxon>Endomyxa</taxon>
        <taxon>Phytomyxea</taxon>
        <taxon>Plasmodiophorida</taxon>
        <taxon>Plasmodiophoridae</taxon>
        <taxon>Plasmodiophora</taxon>
    </lineage>
</organism>
<dbReference type="FunFam" id="3.40.50.300:FF:000661">
    <property type="entry name" value="calmodulin-interacting protein 111 isoform X1"/>
    <property type="match status" value="1"/>
</dbReference>
<evidence type="ECO:0000313" key="5">
    <source>
        <dbReference type="EMBL" id="SPQ96020.1"/>
    </source>
</evidence>
<dbReference type="Gene3D" id="1.10.8.60">
    <property type="match status" value="2"/>
</dbReference>
<dbReference type="EMBL" id="CDSF01000082">
    <property type="protein sequence ID" value="CEO98159.1"/>
    <property type="molecule type" value="Genomic_DNA"/>
</dbReference>
<evidence type="ECO:0000313" key="7">
    <source>
        <dbReference type="Proteomes" id="UP000290189"/>
    </source>
</evidence>
<dbReference type="Gene3D" id="3.40.50.300">
    <property type="entry name" value="P-loop containing nucleotide triphosphate hydrolases"/>
    <property type="match status" value="2"/>
</dbReference>
<dbReference type="GO" id="GO:0005737">
    <property type="term" value="C:cytoplasm"/>
    <property type="evidence" value="ECO:0007669"/>
    <property type="project" value="TreeGrafter"/>
</dbReference>
<name>A0A0G4ISP8_PLABS</name>
<dbReference type="SUPFAM" id="SSF52540">
    <property type="entry name" value="P-loop containing nucleoside triphosphate hydrolases"/>
    <property type="match status" value="2"/>
</dbReference>
<dbReference type="GO" id="GO:0005524">
    <property type="term" value="F:ATP binding"/>
    <property type="evidence" value="ECO:0007669"/>
    <property type="project" value="UniProtKB-KW"/>
</dbReference>
<evidence type="ECO:0000256" key="1">
    <source>
        <dbReference type="ARBA" id="ARBA00022741"/>
    </source>
</evidence>
<dbReference type="InterPro" id="IPR003593">
    <property type="entry name" value="AAA+_ATPase"/>
</dbReference>
<dbReference type="InterPro" id="IPR041569">
    <property type="entry name" value="AAA_lid_3"/>
</dbReference>
<keyword evidence="1" id="KW-0547">Nucleotide-binding</keyword>
<dbReference type="EMBL" id="OVEO01000005">
    <property type="protein sequence ID" value="SPQ96020.1"/>
    <property type="molecule type" value="Genomic_DNA"/>
</dbReference>
<dbReference type="Proteomes" id="UP000290189">
    <property type="component" value="Unassembled WGS sequence"/>
</dbReference>
<dbReference type="PROSITE" id="PS00674">
    <property type="entry name" value="AAA"/>
    <property type="match status" value="1"/>
</dbReference>
<dbReference type="SMART" id="SM00382">
    <property type="entry name" value="AAA"/>
    <property type="match status" value="2"/>
</dbReference>
<proteinExistence type="predicted"/>
<feature type="domain" description="AAA+ ATPase" evidence="3">
    <location>
        <begin position="530"/>
        <end position="674"/>
    </location>
</feature>
<dbReference type="Pfam" id="PF00004">
    <property type="entry name" value="AAA"/>
    <property type="match status" value="2"/>
</dbReference>
<geneLocation type="mitochondrion" evidence="5"/>
<dbReference type="InterPro" id="IPR003960">
    <property type="entry name" value="ATPase_AAA_CS"/>
</dbReference>
<dbReference type="PANTHER" id="PTHR23077">
    <property type="entry name" value="AAA-FAMILY ATPASE"/>
    <property type="match status" value="1"/>
</dbReference>
<dbReference type="Pfam" id="PF17862">
    <property type="entry name" value="AAA_lid_3"/>
    <property type="match status" value="2"/>
</dbReference>
<dbReference type="Proteomes" id="UP000039324">
    <property type="component" value="Unassembled WGS sequence"/>
</dbReference>
<evidence type="ECO:0000313" key="4">
    <source>
        <dbReference type="EMBL" id="CEO98159.1"/>
    </source>
</evidence>
<keyword evidence="2" id="KW-0067">ATP-binding</keyword>
<dbReference type="AlphaFoldDB" id="A0A0G4ISP8"/>
<dbReference type="FunFam" id="3.40.50.300:FF:000061">
    <property type="entry name" value="ATPase family, AAA domain-containing 2"/>
    <property type="match status" value="1"/>
</dbReference>
<dbReference type="OrthoDB" id="27435at2759"/>
<dbReference type="InterPro" id="IPR027417">
    <property type="entry name" value="P-loop_NTPase"/>
</dbReference>
<keyword evidence="6" id="KW-1185">Reference proteome</keyword>
<gene>
    <name evidence="4" type="ORF">PBRA_006273</name>
    <name evidence="5" type="ORF">PLBR_LOCUS3235</name>
</gene>
<evidence type="ECO:0000313" key="6">
    <source>
        <dbReference type="Proteomes" id="UP000039324"/>
    </source>
</evidence>
<evidence type="ECO:0000259" key="3">
    <source>
        <dbReference type="SMART" id="SM00382"/>
    </source>
</evidence>
<evidence type="ECO:0000256" key="2">
    <source>
        <dbReference type="ARBA" id="ARBA00022840"/>
    </source>
</evidence>
<reference evidence="5 7" key="2">
    <citation type="submission" date="2018-03" db="EMBL/GenBank/DDBJ databases">
        <authorList>
            <person name="Fogelqvist J."/>
        </authorList>
    </citation>
    <scope>NUCLEOTIDE SEQUENCE [LARGE SCALE GENOMIC DNA]</scope>
</reference>
<dbReference type="PANTHER" id="PTHR23077:SF27">
    <property type="entry name" value="ATPASE FAMILY GENE 2 PROTEIN HOMOLOG A"/>
    <property type="match status" value="1"/>
</dbReference>